<dbReference type="AlphaFoldDB" id="A0A3M7PKW8"/>
<accession>A0A3M7PKW8</accession>
<evidence type="ECO:0000313" key="3">
    <source>
        <dbReference type="EMBL" id="RMZ99350.1"/>
    </source>
</evidence>
<proteinExistence type="predicted"/>
<keyword evidence="1" id="KW-0862">Zinc</keyword>
<dbReference type="EMBL" id="REGN01010260">
    <property type="protein sequence ID" value="RMZ99350.1"/>
    <property type="molecule type" value="Genomic_DNA"/>
</dbReference>
<name>A0A3M7PKW8_BRAPC</name>
<dbReference type="Proteomes" id="UP000276133">
    <property type="component" value="Unassembled WGS sequence"/>
</dbReference>
<dbReference type="InterPro" id="IPR007527">
    <property type="entry name" value="Znf_SWIM"/>
</dbReference>
<evidence type="ECO:0000259" key="2">
    <source>
        <dbReference type="PROSITE" id="PS50966"/>
    </source>
</evidence>
<protein>
    <recommendedName>
        <fullName evidence="2">SWIM-type domain-containing protein</fullName>
    </recommendedName>
</protein>
<dbReference type="GO" id="GO:0008270">
    <property type="term" value="F:zinc ion binding"/>
    <property type="evidence" value="ECO:0007669"/>
    <property type="project" value="UniProtKB-KW"/>
</dbReference>
<reference evidence="3 4" key="1">
    <citation type="journal article" date="2018" name="Sci. Rep.">
        <title>Genomic signatures of local adaptation to the degree of environmental predictability in rotifers.</title>
        <authorList>
            <person name="Franch-Gras L."/>
            <person name="Hahn C."/>
            <person name="Garcia-Roger E.M."/>
            <person name="Carmona M.J."/>
            <person name="Serra M."/>
            <person name="Gomez A."/>
        </authorList>
    </citation>
    <scope>NUCLEOTIDE SEQUENCE [LARGE SCALE GENOMIC DNA]</scope>
    <source>
        <strain evidence="3">HYR1</strain>
    </source>
</reference>
<feature type="domain" description="SWIM-type" evidence="2">
    <location>
        <begin position="7"/>
        <end position="45"/>
    </location>
</feature>
<keyword evidence="4" id="KW-1185">Reference proteome</keyword>
<comment type="caution">
    <text evidence="3">The sequence shown here is derived from an EMBL/GenBank/DDBJ whole genome shotgun (WGS) entry which is preliminary data.</text>
</comment>
<keyword evidence="1" id="KW-0863">Zinc-finger</keyword>
<evidence type="ECO:0000256" key="1">
    <source>
        <dbReference type="PROSITE-ProRule" id="PRU00325"/>
    </source>
</evidence>
<dbReference type="OrthoDB" id="10046738at2759"/>
<dbReference type="PROSITE" id="PS50966">
    <property type="entry name" value="ZF_SWIM"/>
    <property type="match status" value="1"/>
</dbReference>
<sequence length="67" mass="7812">MKKISSQDIPIVSKKKDISWICSCKTGKRTLRCCSHVAALLPKIYDNILRMFTFYNLYGLFRNLQIV</sequence>
<evidence type="ECO:0000313" key="4">
    <source>
        <dbReference type="Proteomes" id="UP000276133"/>
    </source>
</evidence>
<organism evidence="3 4">
    <name type="scientific">Brachionus plicatilis</name>
    <name type="common">Marine rotifer</name>
    <name type="synonym">Brachionus muelleri</name>
    <dbReference type="NCBI Taxonomy" id="10195"/>
    <lineage>
        <taxon>Eukaryota</taxon>
        <taxon>Metazoa</taxon>
        <taxon>Spiralia</taxon>
        <taxon>Gnathifera</taxon>
        <taxon>Rotifera</taxon>
        <taxon>Eurotatoria</taxon>
        <taxon>Monogononta</taxon>
        <taxon>Pseudotrocha</taxon>
        <taxon>Ploima</taxon>
        <taxon>Brachionidae</taxon>
        <taxon>Brachionus</taxon>
    </lineage>
</organism>
<keyword evidence="1" id="KW-0479">Metal-binding</keyword>
<gene>
    <name evidence="3" type="ORF">BpHYR1_025557</name>
</gene>